<dbReference type="GO" id="GO:0006412">
    <property type="term" value="P:translation"/>
    <property type="evidence" value="ECO:0007669"/>
    <property type="project" value="InterPro"/>
</dbReference>
<dbReference type="GO" id="GO:0003735">
    <property type="term" value="F:structural constituent of ribosome"/>
    <property type="evidence" value="ECO:0007669"/>
    <property type="project" value="InterPro"/>
</dbReference>
<evidence type="ECO:0000256" key="3">
    <source>
        <dbReference type="ARBA" id="ARBA00023274"/>
    </source>
</evidence>
<dbReference type="AlphaFoldDB" id="A0A835YDV3"/>
<keyword evidence="3 4" id="KW-0687">Ribonucleoprotein</keyword>
<evidence type="ECO:0000256" key="4">
    <source>
        <dbReference type="RuleBase" id="RU000660"/>
    </source>
</evidence>
<protein>
    <recommendedName>
        <fullName evidence="7">Ribosomal protein L17</fullName>
    </recommendedName>
</protein>
<dbReference type="InterPro" id="IPR036373">
    <property type="entry name" value="Ribosomal_bL17_sf"/>
</dbReference>
<dbReference type="PANTHER" id="PTHR14413:SF16">
    <property type="entry name" value="LARGE RIBOSOMAL SUBUNIT PROTEIN BL17M"/>
    <property type="match status" value="1"/>
</dbReference>
<dbReference type="Proteomes" id="UP000612055">
    <property type="component" value="Unassembled WGS sequence"/>
</dbReference>
<comment type="caution">
    <text evidence="5">The sequence shown here is derived from an EMBL/GenBank/DDBJ whole genome shotgun (WGS) entry which is preliminary data.</text>
</comment>
<dbReference type="SUPFAM" id="SSF64263">
    <property type="entry name" value="Prokaryotic ribosomal protein L17"/>
    <property type="match status" value="1"/>
</dbReference>
<name>A0A835YDV3_9CHLO</name>
<comment type="similarity">
    <text evidence="1 4">Belongs to the bacterial ribosomal protein bL17 family.</text>
</comment>
<proteinExistence type="inferred from homology"/>
<keyword evidence="2 4" id="KW-0689">Ribosomal protein</keyword>
<dbReference type="InterPro" id="IPR047859">
    <property type="entry name" value="Ribosomal_bL17_CS"/>
</dbReference>
<dbReference type="NCBIfam" id="TIGR00059">
    <property type="entry name" value="L17"/>
    <property type="match status" value="1"/>
</dbReference>
<dbReference type="InterPro" id="IPR000456">
    <property type="entry name" value="Ribosomal_bL17"/>
</dbReference>
<organism evidence="5 6">
    <name type="scientific">Edaphochlamys debaryana</name>
    <dbReference type="NCBI Taxonomy" id="47281"/>
    <lineage>
        <taxon>Eukaryota</taxon>
        <taxon>Viridiplantae</taxon>
        <taxon>Chlorophyta</taxon>
        <taxon>core chlorophytes</taxon>
        <taxon>Chlorophyceae</taxon>
        <taxon>CS clade</taxon>
        <taxon>Chlamydomonadales</taxon>
        <taxon>Chlamydomonadales incertae sedis</taxon>
        <taxon>Edaphochlamys</taxon>
    </lineage>
</organism>
<accession>A0A835YDV3</accession>
<dbReference type="PROSITE" id="PS01167">
    <property type="entry name" value="RIBOSOMAL_L17"/>
    <property type="match status" value="1"/>
</dbReference>
<evidence type="ECO:0000313" key="5">
    <source>
        <dbReference type="EMBL" id="KAG2499904.1"/>
    </source>
</evidence>
<gene>
    <name evidence="5" type="ORF">HYH03_002192</name>
</gene>
<evidence type="ECO:0000256" key="1">
    <source>
        <dbReference type="ARBA" id="ARBA00008777"/>
    </source>
</evidence>
<dbReference type="Gene3D" id="3.90.1030.10">
    <property type="entry name" value="Ribosomal protein L17"/>
    <property type="match status" value="1"/>
</dbReference>
<dbReference type="EMBL" id="JAEHOE010000005">
    <property type="protein sequence ID" value="KAG2499904.1"/>
    <property type="molecule type" value="Genomic_DNA"/>
</dbReference>
<dbReference type="Pfam" id="PF01196">
    <property type="entry name" value="Ribosomal_L17"/>
    <property type="match status" value="1"/>
</dbReference>
<evidence type="ECO:0000256" key="2">
    <source>
        <dbReference type="ARBA" id="ARBA00022980"/>
    </source>
</evidence>
<dbReference type="GO" id="GO:0022625">
    <property type="term" value="C:cytosolic large ribosomal subunit"/>
    <property type="evidence" value="ECO:0007669"/>
    <property type="project" value="TreeGrafter"/>
</dbReference>
<dbReference type="PANTHER" id="PTHR14413">
    <property type="entry name" value="RIBOSOMAL PROTEIN L17"/>
    <property type="match status" value="1"/>
</dbReference>
<evidence type="ECO:0000313" key="6">
    <source>
        <dbReference type="Proteomes" id="UP000612055"/>
    </source>
</evidence>
<keyword evidence="6" id="KW-1185">Reference proteome</keyword>
<reference evidence="5" key="1">
    <citation type="journal article" date="2020" name="bioRxiv">
        <title>Comparative genomics of Chlamydomonas.</title>
        <authorList>
            <person name="Craig R.J."/>
            <person name="Hasan A.R."/>
            <person name="Ness R.W."/>
            <person name="Keightley P.D."/>
        </authorList>
    </citation>
    <scope>NUCLEOTIDE SEQUENCE</scope>
    <source>
        <strain evidence="5">CCAP 11/70</strain>
    </source>
</reference>
<dbReference type="OrthoDB" id="275000at2759"/>
<sequence>MARVRLRLGNWNRLNRKWEHRVSMMKTMVTQLLEKERIRTTLAKAKSLQRYTDQVITLGKQGTRDAWTKAHGIVRTDRELHKLFTQLALRYRERPGGFTRLVRAGWRDRDAAPVAFVELVDRPGELRPAAPAVRPVDPLSVQAWIRQQLGQGPRQPSPLLPPAVQQYLTQENRLEVKAAAAVLAAPTAPVEAKKLS</sequence>
<evidence type="ECO:0008006" key="7">
    <source>
        <dbReference type="Google" id="ProtNLM"/>
    </source>
</evidence>